<protein>
    <submittedName>
        <fullName evidence="2">Uncharacterized protein</fullName>
    </submittedName>
</protein>
<feature type="transmembrane region" description="Helical" evidence="1">
    <location>
        <begin position="126"/>
        <end position="155"/>
    </location>
</feature>
<keyword evidence="1" id="KW-0472">Membrane</keyword>
<evidence type="ECO:0000313" key="2">
    <source>
        <dbReference type="EMBL" id="OXA40325.1"/>
    </source>
</evidence>
<dbReference type="EMBL" id="LNIX01000034">
    <property type="protein sequence ID" value="OXA40325.1"/>
    <property type="molecule type" value="Genomic_DNA"/>
</dbReference>
<keyword evidence="1" id="KW-0812">Transmembrane</keyword>
<keyword evidence="1" id="KW-1133">Transmembrane helix</keyword>
<dbReference type="AlphaFoldDB" id="A0A226D436"/>
<organism evidence="2 3">
    <name type="scientific">Folsomia candida</name>
    <name type="common">Springtail</name>
    <dbReference type="NCBI Taxonomy" id="158441"/>
    <lineage>
        <taxon>Eukaryota</taxon>
        <taxon>Metazoa</taxon>
        <taxon>Ecdysozoa</taxon>
        <taxon>Arthropoda</taxon>
        <taxon>Hexapoda</taxon>
        <taxon>Collembola</taxon>
        <taxon>Entomobryomorpha</taxon>
        <taxon>Isotomoidea</taxon>
        <taxon>Isotomidae</taxon>
        <taxon>Proisotominae</taxon>
        <taxon>Folsomia</taxon>
    </lineage>
</organism>
<feature type="transmembrane region" description="Helical" evidence="1">
    <location>
        <begin position="175"/>
        <end position="195"/>
    </location>
</feature>
<dbReference type="Proteomes" id="UP000198287">
    <property type="component" value="Unassembled WGS sequence"/>
</dbReference>
<proteinExistence type="predicted"/>
<feature type="transmembrane region" description="Helical" evidence="1">
    <location>
        <begin position="293"/>
        <end position="311"/>
    </location>
</feature>
<feature type="transmembrane region" description="Helical" evidence="1">
    <location>
        <begin position="43"/>
        <end position="66"/>
    </location>
</feature>
<evidence type="ECO:0000313" key="3">
    <source>
        <dbReference type="Proteomes" id="UP000198287"/>
    </source>
</evidence>
<keyword evidence="3" id="KW-1185">Reference proteome</keyword>
<feature type="transmembrane region" description="Helical" evidence="1">
    <location>
        <begin position="200"/>
        <end position="218"/>
    </location>
</feature>
<name>A0A226D436_FOLCA</name>
<reference evidence="2 3" key="1">
    <citation type="submission" date="2015-12" db="EMBL/GenBank/DDBJ databases">
        <title>The genome of Folsomia candida.</title>
        <authorList>
            <person name="Faddeeva A."/>
            <person name="Derks M.F."/>
            <person name="Anvar Y."/>
            <person name="Smit S."/>
            <person name="Van Straalen N."/>
            <person name="Roelofs D."/>
        </authorList>
    </citation>
    <scope>NUCLEOTIDE SEQUENCE [LARGE SCALE GENOMIC DNA]</scope>
    <source>
        <strain evidence="2 3">VU population</strain>
        <tissue evidence="2">Whole body</tissue>
    </source>
</reference>
<gene>
    <name evidence="2" type="ORF">Fcan01_24985</name>
</gene>
<feature type="transmembrane region" description="Helical" evidence="1">
    <location>
        <begin position="256"/>
        <end position="281"/>
    </location>
</feature>
<sequence length="397" mass="46917">MACNPPLAAVDFHSKIFSPLFKPPIYWDSYKTRLVFVPLLRKVPIWTIMVLGFEILFAQMGCNYLLLSHVMYPQRMSSFQHLVQGVFVIISFAQGVIVYVFWTYWEDWNFGMDQHMWLLKRFEKEECAFLSFIFISADILFVLGIFFFVPIGLLLKLDPMHHLLLQFVPYYSNTFSIQVWVGLIFRLPFSIVIALDVARCWVYIALFFVVGSKIWLYYFHLMEQPYRKEHCFALATFSKLTESISKYKEVLVLQKIYHYPLTTLPTLMMFFISLTVVLTNYFAVRMHHLMPGIILYFVIPAFLVVSLWLPFHTLPDCGEFNAVSVQLVRKWRLRASCVWGNVRRKQIDRALRSLQESHFHFGLGQYTFVNMTPRTKITYHKVIIEYTISALLFKWKG</sequence>
<comment type="caution">
    <text evidence="2">The sequence shown here is derived from an EMBL/GenBank/DDBJ whole genome shotgun (WGS) entry which is preliminary data.</text>
</comment>
<accession>A0A226D436</accession>
<evidence type="ECO:0000256" key="1">
    <source>
        <dbReference type="SAM" id="Phobius"/>
    </source>
</evidence>
<feature type="transmembrane region" description="Helical" evidence="1">
    <location>
        <begin position="86"/>
        <end position="105"/>
    </location>
</feature>